<accession>W2C9G8</accession>
<gene>
    <name evidence="1" type="ORF">T229_15940</name>
</gene>
<reference evidence="1 2" key="1">
    <citation type="submission" date="2013-11" db="EMBL/GenBank/DDBJ databases">
        <title>Single cell genomics of uncultured Tannerella BU063 (oral taxon 286).</title>
        <authorList>
            <person name="Beall C.J."/>
            <person name="Campbell A.G."/>
            <person name="Griffen A.L."/>
            <person name="Podar M."/>
            <person name="Leys E.J."/>
        </authorList>
    </citation>
    <scope>NUCLEOTIDE SEQUENCE [LARGE SCALE GENOMIC DNA]</scope>
    <source>
        <strain evidence="1">Cell 5</strain>
    </source>
</reference>
<organism evidence="1 2">
    <name type="scientific">Tannerella sp. oral taxon BU063 isolate Cell 5</name>
    <dbReference type="NCBI Taxonomy" id="1410950"/>
    <lineage>
        <taxon>Bacteria</taxon>
        <taxon>Pseudomonadati</taxon>
        <taxon>Bacteroidota</taxon>
        <taxon>Bacteroidia</taxon>
        <taxon>Bacteroidales</taxon>
        <taxon>Tannerellaceae</taxon>
        <taxon>Tannerella</taxon>
    </lineage>
</organism>
<protein>
    <submittedName>
        <fullName evidence="1">Uncharacterized protein</fullName>
    </submittedName>
</protein>
<proteinExistence type="predicted"/>
<evidence type="ECO:0000313" key="2">
    <source>
        <dbReference type="Proteomes" id="UP000018872"/>
    </source>
</evidence>
<dbReference type="Proteomes" id="UP000018872">
    <property type="component" value="Unassembled WGS sequence"/>
</dbReference>
<sequence length="149" mass="15952">MQGRHCNFYNTQRINGSRTHLFAHDKAKCAIEGAIASFFAPHPAPFSPVLSLSEIHLNHVSLVTHAAALILASDSFGRPSASFVLPYPAAVRPFAAFVFASDSFGRPSATFVFVPGSSGRPSAAFMMPCIGSVYDLNRLSKINIALSVI</sequence>
<dbReference type="EMBL" id="AYYC01000742">
    <property type="protein sequence ID" value="ETK03107.1"/>
    <property type="molecule type" value="Genomic_DNA"/>
</dbReference>
<name>W2C9G8_9BACT</name>
<evidence type="ECO:0000313" key="1">
    <source>
        <dbReference type="EMBL" id="ETK03107.1"/>
    </source>
</evidence>
<dbReference type="AlphaFoldDB" id="W2C9G8"/>
<comment type="caution">
    <text evidence="1">The sequence shown here is derived from an EMBL/GenBank/DDBJ whole genome shotgun (WGS) entry which is preliminary data.</text>
</comment>